<name>A0A5D8ZYE9_9FLAO</name>
<evidence type="ECO:0000256" key="4">
    <source>
        <dbReference type="PIRSR" id="PIRSR000390-2"/>
    </source>
</evidence>
<dbReference type="GO" id="GO:0008483">
    <property type="term" value="F:transaminase activity"/>
    <property type="evidence" value="ECO:0007669"/>
    <property type="project" value="UniProtKB-KW"/>
</dbReference>
<evidence type="ECO:0000256" key="1">
    <source>
        <dbReference type="ARBA" id="ARBA00022898"/>
    </source>
</evidence>
<gene>
    <name evidence="6" type="ORF">FW781_07525</name>
</gene>
<dbReference type="InterPro" id="IPR015422">
    <property type="entry name" value="PyrdxlP-dep_Trfase_small"/>
</dbReference>
<dbReference type="CDD" id="cd00616">
    <property type="entry name" value="AHBA_syn"/>
    <property type="match status" value="1"/>
</dbReference>
<keyword evidence="1 4" id="KW-0663">Pyridoxal phosphate</keyword>
<dbReference type="GO" id="GO:0030170">
    <property type="term" value="F:pyridoxal phosphate binding"/>
    <property type="evidence" value="ECO:0007669"/>
    <property type="project" value="UniProtKB-ARBA"/>
</dbReference>
<dbReference type="SUPFAM" id="SSF53383">
    <property type="entry name" value="PLP-dependent transferases"/>
    <property type="match status" value="1"/>
</dbReference>
<dbReference type="Pfam" id="PF01041">
    <property type="entry name" value="DegT_DnrJ_EryC1"/>
    <property type="match status" value="1"/>
</dbReference>
<proteinExistence type="inferred from homology"/>
<dbReference type="AlphaFoldDB" id="A0A5D8ZYE9"/>
<feature type="modified residue" description="N6-(pyridoxal phosphate)lysine" evidence="4">
    <location>
        <position position="191"/>
    </location>
</feature>
<dbReference type="InterPro" id="IPR000653">
    <property type="entry name" value="DegT/StrS_aminotransferase"/>
</dbReference>
<keyword evidence="7" id="KW-1185">Reference proteome</keyword>
<dbReference type="OrthoDB" id="9804264at2"/>
<dbReference type="InterPro" id="IPR015424">
    <property type="entry name" value="PyrdxlP-dep_Trfase"/>
</dbReference>
<evidence type="ECO:0000313" key="6">
    <source>
        <dbReference type="EMBL" id="TZF99769.1"/>
    </source>
</evidence>
<reference evidence="6 7" key="1">
    <citation type="submission" date="2019-08" db="EMBL/GenBank/DDBJ databases">
        <title>Draft genome sequence of Chryseobacterium sp. Gsoil 183.</title>
        <authorList>
            <person name="Im W.-T."/>
        </authorList>
    </citation>
    <scope>NUCLEOTIDE SEQUENCE [LARGE SCALE GENOMIC DNA]</scope>
    <source>
        <strain evidence="6 7">Gsoil 183</strain>
        <plasmid evidence="6">unnamed1</plasmid>
    </source>
</reference>
<keyword evidence="6" id="KW-0032">Aminotransferase</keyword>
<evidence type="ECO:0000256" key="3">
    <source>
        <dbReference type="PIRSR" id="PIRSR000390-1"/>
    </source>
</evidence>
<geneLocation type="plasmid" evidence="6">
    <name>unnamed1</name>
</geneLocation>
<dbReference type="RefSeq" id="WP_149386842.1">
    <property type="nucleotide sequence ID" value="NZ_VTRU01000001.1"/>
</dbReference>
<dbReference type="Gene3D" id="3.40.640.10">
    <property type="entry name" value="Type I PLP-dependent aspartate aminotransferase-like (Major domain)"/>
    <property type="match status" value="1"/>
</dbReference>
<keyword evidence="6" id="KW-0614">Plasmid</keyword>
<feature type="active site" description="Proton acceptor" evidence="3">
    <location>
        <position position="191"/>
    </location>
</feature>
<dbReference type="PANTHER" id="PTHR30244:SF42">
    <property type="entry name" value="UDP-2-ACETAMIDO-2-DEOXY-3-OXO-D-GLUCURONATE AMINOTRANSFERASE"/>
    <property type="match status" value="1"/>
</dbReference>
<dbReference type="Gene3D" id="3.90.1150.10">
    <property type="entry name" value="Aspartate Aminotransferase, domain 1"/>
    <property type="match status" value="1"/>
</dbReference>
<dbReference type="EMBL" id="VTRU01000001">
    <property type="protein sequence ID" value="TZF99769.1"/>
    <property type="molecule type" value="Genomic_DNA"/>
</dbReference>
<evidence type="ECO:0000256" key="2">
    <source>
        <dbReference type="ARBA" id="ARBA00037999"/>
    </source>
</evidence>
<accession>A0A5D8ZYE9</accession>
<evidence type="ECO:0000313" key="7">
    <source>
        <dbReference type="Proteomes" id="UP000323884"/>
    </source>
</evidence>
<comment type="similarity">
    <text evidence="2 5">Belongs to the DegT/DnrJ/EryC1 family.</text>
</comment>
<dbReference type="Proteomes" id="UP000323884">
    <property type="component" value="Unassembled WGS sequence"/>
</dbReference>
<dbReference type="GO" id="GO:0000271">
    <property type="term" value="P:polysaccharide biosynthetic process"/>
    <property type="evidence" value="ECO:0007669"/>
    <property type="project" value="TreeGrafter"/>
</dbReference>
<dbReference type="PANTHER" id="PTHR30244">
    <property type="entry name" value="TRANSAMINASE"/>
    <property type="match status" value="1"/>
</dbReference>
<organism evidence="6 7">
    <name type="scientific">Chryseobacterium panacisoli</name>
    <dbReference type="NCBI Taxonomy" id="1807141"/>
    <lineage>
        <taxon>Bacteria</taxon>
        <taxon>Pseudomonadati</taxon>
        <taxon>Bacteroidota</taxon>
        <taxon>Flavobacteriia</taxon>
        <taxon>Flavobacteriales</taxon>
        <taxon>Weeksellaceae</taxon>
        <taxon>Chryseobacterium group</taxon>
        <taxon>Chryseobacterium</taxon>
    </lineage>
</organism>
<comment type="caution">
    <text evidence="6">The sequence shown here is derived from an EMBL/GenBank/DDBJ whole genome shotgun (WGS) entry which is preliminary data.</text>
</comment>
<dbReference type="InterPro" id="IPR015421">
    <property type="entry name" value="PyrdxlP-dep_Trfase_major"/>
</dbReference>
<sequence>MKIQMVDLKGQYLKIKEDVDAGIQECIDNTAFINGPAVKEFQQDFEKYLAVKHVIPCANGTDALQIAMMALDLQPGDEIICPAFTYVATAEVIGLLGLKPVMVDVNEDTFDIDLEGLEKYLTPNTKAIVPVHLYGQSANMEKILEFAKKHNLFVIEDNAQAIGSDYTFSDGTVKKTGTIGHIGCTSFFPSKNLGCYGDGGALMTNDDDLASKIRMIANHGQEKKYYHKVLGCNSRLDTIQAAILKVKLKHLDEYSAARNRMADYYDENLSGIAEIQTPKRAENSTHVFHQYTLRVKNGKRDELQKYLAEKNIPSMIYYPLPLYKQEAFLQYVEEDFSLPVTEQLCTEVISLPVHTEFDQEVLDVIVTEIKNYFN</sequence>
<dbReference type="FunFam" id="3.40.640.10:FF:000089">
    <property type="entry name" value="Aminotransferase, DegT/DnrJ/EryC1/StrS family"/>
    <property type="match status" value="1"/>
</dbReference>
<protein>
    <submittedName>
        <fullName evidence="6">DegT/DnrJ/EryC1/StrS family aminotransferase</fullName>
    </submittedName>
</protein>
<evidence type="ECO:0000256" key="5">
    <source>
        <dbReference type="RuleBase" id="RU004508"/>
    </source>
</evidence>
<keyword evidence="6" id="KW-0808">Transferase</keyword>
<dbReference type="PIRSF" id="PIRSF000390">
    <property type="entry name" value="PLP_StrS"/>
    <property type="match status" value="1"/>
</dbReference>